<organism evidence="1 2">
    <name type="scientific">Reichenbachiella carrageenanivorans</name>
    <dbReference type="NCBI Taxonomy" id="2979869"/>
    <lineage>
        <taxon>Bacteria</taxon>
        <taxon>Pseudomonadati</taxon>
        <taxon>Bacteroidota</taxon>
        <taxon>Cytophagia</taxon>
        <taxon>Cytophagales</taxon>
        <taxon>Reichenbachiellaceae</taxon>
        <taxon>Reichenbachiella</taxon>
    </lineage>
</organism>
<reference evidence="1" key="1">
    <citation type="submission" date="2022-10" db="EMBL/GenBank/DDBJ databases">
        <title>Comparative genomics and taxonomic characterization of three novel marine species of genus Reichenbachiella exhibiting antioxidant and polysaccharide degradation activities.</title>
        <authorList>
            <person name="Muhammad N."/>
            <person name="Lee Y.-J."/>
            <person name="Ko J."/>
            <person name="Kim S.-G."/>
        </authorList>
    </citation>
    <scope>NUCLEOTIDE SEQUENCE</scope>
    <source>
        <strain evidence="1">Wsw4-B4</strain>
    </source>
</reference>
<dbReference type="InterPro" id="IPR052045">
    <property type="entry name" value="Sulfur_Carrier/Prot_Modifier"/>
</dbReference>
<dbReference type="PANTHER" id="PTHR38031">
    <property type="entry name" value="SULFUR CARRIER PROTEIN SLR0821-RELATED"/>
    <property type="match status" value="1"/>
</dbReference>
<dbReference type="Gene3D" id="3.10.20.30">
    <property type="match status" value="1"/>
</dbReference>
<protein>
    <submittedName>
        <fullName evidence="1">MoaD/ThiS family protein</fullName>
    </submittedName>
</protein>
<dbReference type="InterPro" id="IPR012675">
    <property type="entry name" value="Beta-grasp_dom_sf"/>
</dbReference>
<dbReference type="Proteomes" id="UP001062165">
    <property type="component" value="Chromosome"/>
</dbReference>
<dbReference type="InterPro" id="IPR016155">
    <property type="entry name" value="Mopterin_synth/thiamin_S_b"/>
</dbReference>
<accession>A0ABY6CVN6</accession>
<name>A0ABY6CVN6_9BACT</name>
<dbReference type="RefSeq" id="WP_263049718.1">
    <property type="nucleotide sequence ID" value="NZ_CP106735.1"/>
</dbReference>
<evidence type="ECO:0000313" key="1">
    <source>
        <dbReference type="EMBL" id="UXX77971.1"/>
    </source>
</evidence>
<dbReference type="SUPFAM" id="SSF54285">
    <property type="entry name" value="MoaD/ThiS"/>
    <property type="match status" value="1"/>
</dbReference>
<proteinExistence type="predicted"/>
<keyword evidence="2" id="KW-1185">Reference proteome</keyword>
<dbReference type="PANTHER" id="PTHR38031:SF1">
    <property type="entry name" value="SULFUR CARRIER PROTEIN CYSO"/>
    <property type="match status" value="1"/>
</dbReference>
<evidence type="ECO:0000313" key="2">
    <source>
        <dbReference type="Proteomes" id="UP001062165"/>
    </source>
</evidence>
<dbReference type="Pfam" id="PF02597">
    <property type="entry name" value="ThiS"/>
    <property type="match status" value="1"/>
</dbReference>
<gene>
    <name evidence="1" type="ORF">N7E81_11425</name>
</gene>
<sequence length="90" mass="10251">MPTIKFTANLKRFYPTLTAVHSDALDLHSILEELEGQFKGLRDYVVDEQGQLRKHVNIFIGNELIHDRVKLSDPVQPDDEIYIMQALSGG</sequence>
<dbReference type="EMBL" id="CP106735">
    <property type="protein sequence ID" value="UXX77971.1"/>
    <property type="molecule type" value="Genomic_DNA"/>
</dbReference>
<dbReference type="InterPro" id="IPR003749">
    <property type="entry name" value="ThiS/MoaD-like"/>
</dbReference>